<proteinExistence type="inferred from homology"/>
<name>A0A063Y653_9GAMM</name>
<evidence type="ECO:0000256" key="4">
    <source>
        <dbReference type="ARBA" id="ARBA00022840"/>
    </source>
</evidence>
<dbReference type="InterPro" id="IPR015856">
    <property type="entry name" value="ABC_transpr_CbiO/EcfA_su"/>
</dbReference>
<dbReference type="InterPro" id="IPR003593">
    <property type="entry name" value="AAA+_ATPase"/>
</dbReference>
<dbReference type="PANTHER" id="PTHR43553">
    <property type="entry name" value="HEAVY METAL TRANSPORTER"/>
    <property type="match status" value="1"/>
</dbReference>
<accession>A0A063Y653</accession>
<evidence type="ECO:0000313" key="7">
    <source>
        <dbReference type="Proteomes" id="UP000027318"/>
    </source>
</evidence>
<evidence type="ECO:0000256" key="2">
    <source>
        <dbReference type="ARBA" id="ARBA00022448"/>
    </source>
</evidence>
<protein>
    <submittedName>
        <fullName evidence="6">ATPase component BioM of energizing module of biotin ECF transporter</fullName>
    </submittedName>
</protein>
<dbReference type="InterPro" id="IPR027417">
    <property type="entry name" value="P-loop_NTPase"/>
</dbReference>
<dbReference type="SMART" id="SM00382">
    <property type="entry name" value="AAA"/>
    <property type="match status" value="1"/>
</dbReference>
<comment type="similarity">
    <text evidence="1">Belongs to the ABC transporter superfamily.</text>
</comment>
<dbReference type="GO" id="GO:0043190">
    <property type="term" value="C:ATP-binding cassette (ABC) transporter complex"/>
    <property type="evidence" value="ECO:0007669"/>
    <property type="project" value="TreeGrafter"/>
</dbReference>
<dbReference type="Pfam" id="PF00005">
    <property type="entry name" value="ABC_tran"/>
    <property type="match status" value="1"/>
</dbReference>
<sequence length="238" mass="26478">MSSEFSASGSIVFDQVSLSRNAHPVLHDLCLQLNERRIGLIGHNGSGKSSLVRLINGLLQPDSGNIDVHGRSPRSGPEKMSAHVGFIFQNPDHQIIFPTVEEELSFGLMNQGVSKKEARQQVADILAKHQRSDWADKAVHSLSDGQKQLVCILSVLLMQPGVMILDEPFSALDLPTRYQLMDLLSQLPQQLLMISHELDTLETFERIIWLEQGQVFQDGPPDQVLPAYQAAARRLQTL</sequence>
<evidence type="ECO:0000259" key="5">
    <source>
        <dbReference type="PROSITE" id="PS50893"/>
    </source>
</evidence>
<feature type="domain" description="ABC transporter" evidence="5">
    <location>
        <begin position="11"/>
        <end position="237"/>
    </location>
</feature>
<dbReference type="SUPFAM" id="SSF52540">
    <property type="entry name" value="P-loop containing nucleoside triphosphate hydrolases"/>
    <property type="match status" value="1"/>
</dbReference>
<dbReference type="InterPro" id="IPR003439">
    <property type="entry name" value="ABC_transporter-like_ATP-bd"/>
</dbReference>
<dbReference type="RefSeq" id="WP_051632598.1">
    <property type="nucleotide sequence ID" value="NZ_JMSZ01000016.1"/>
</dbReference>
<dbReference type="PATRIC" id="fig|267850.7.peg.1212"/>
<dbReference type="PANTHER" id="PTHR43553:SF24">
    <property type="entry name" value="ENERGY-COUPLING FACTOR TRANSPORTER ATP-BINDING PROTEIN ECFA1"/>
    <property type="match status" value="1"/>
</dbReference>
<dbReference type="PROSITE" id="PS50893">
    <property type="entry name" value="ABC_TRANSPORTER_2"/>
    <property type="match status" value="1"/>
</dbReference>
<comment type="caution">
    <text evidence="6">The sequence shown here is derived from an EMBL/GenBank/DDBJ whole genome shotgun (WGS) entry which is preliminary data.</text>
</comment>
<dbReference type="EMBL" id="JMSZ01000016">
    <property type="protein sequence ID" value="KDE40625.1"/>
    <property type="molecule type" value="Genomic_DNA"/>
</dbReference>
<dbReference type="STRING" id="267850.ADINL_1217"/>
<gene>
    <name evidence="6" type="ORF">ADINL_1217</name>
</gene>
<keyword evidence="7" id="KW-1185">Reference proteome</keyword>
<keyword evidence="3" id="KW-0547">Nucleotide-binding</keyword>
<evidence type="ECO:0000313" key="6">
    <source>
        <dbReference type="EMBL" id="KDE40625.1"/>
    </source>
</evidence>
<dbReference type="GO" id="GO:0016887">
    <property type="term" value="F:ATP hydrolysis activity"/>
    <property type="evidence" value="ECO:0007669"/>
    <property type="project" value="InterPro"/>
</dbReference>
<dbReference type="GO" id="GO:0005524">
    <property type="term" value="F:ATP binding"/>
    <property type="evidence" value="ECO:0007669"/>
    <property type="project" value="UniProtKB-KW"/>
</dbReference>
<keyword evidence="2" id="KW-0813">Transport</keyword>
<reference evidence="6 7" key="1">
    <citation type="journal article" date="2005" name="Int. J. Syst. Evol. Microbiol.">
        <title>Nitrincola lacisaponensis gen. nov., sp. nov., a novel alkaliphilic bacterium isolated from an alkaline, saline lake.</title>
        <authorList>
            <person name="Dimitriu P.A."/>
            <person name="Shukla S.K."/>
            <person name="Conradt J."/>
            <person name="Marquez M.C."/>
            <person name="Ventosa A."/>
            <person name="Maglia A."/>
            <person name="Peyton B.M."/>
            <person name="Pinkart H.C."/>
            <person name="Mormile M.R."/>
        </authorList>
    </citation>
    <scope>NUCLEOTIDE SEQUENCE [LARGE SCALE GENOMIC DNA]</scope>
    <source>
        <strain evidence="6 7">4CA</strain>
    </source>
</reference>
<dbReference type="GO" id="GO:0042626">
    <property type="term" value="F:ATPase-coupled transmembrane transporter activity"/>
    <property type="evidence" value="ECO:0007669"/>
    <property type="project" value="TreeGrafter"/>
</dbReference>
<dbReference type="OrthoDB" id="9780942at2"/>
<organism evidence="6 7">
    <name type="scientific">Nitrincola lacisaponensis</name>
    <dbReference type="NCBI Taxonomy" id="267850"/>
    <lineage>
        <taxon>Bacteria</taxon>
        <taxon>Pseudomonadati</taxon>
        <taxon>Pseudomonadota</taxon>
        <taxon>Gammaproteobacteria</taxon>
        <taxon>Oceanospirillales</taxon>
        <taxon>Oceanospirillaceae</taxon>
        <taxon>Nitrincola</taxon>
    </lineage>
</organism>
<keyword evidence="4" id="KW-0067">ATP-binding</keyword>
<dbReference type="InterPro" id="IPR050095">
    <property type="entry name" value="ECF_ABC_transporter_ATP-bd"/>
</dbReference>
<dbReference type="AlphaFoldDB" id="A0A063Y653"/>
<dbReference type="Gene3D" id="3.40.50.300">
    <property type="entry name" value="P-loop containing nucleotide triphosphate hydrolases"/>
    <property type="match status" value="1"/>
</dbReference>
<evidence type="ECO:0000256" key="1">
    <source>
        <dbReference type="ARBA" id="ARBA00005417"/>
    </source>
</evidence>
<evidence type="ECO:0000256" key="3">
    <source>
        <dbReference type="ARBA" id="ARBA00022741"/>
    </source>
</evidence>
<dbReference type="Proteomes" id="UP000027318">
    <property type="component" value="Unassembled WGS sequence"/>
</dbReference>
<dbReference type="CDD" id="cd03225">
    <property type="entry name" value="ABC_cobalt_CbiO_domain1"/>
    <property type="match status" value="1"/>
</dbReference>